<comment type="caution">
    <text evidence="2">The sequence shown here is derived from an EMBL/GenBank/DDBJ whole genome shotgun (WGS) entry which is preliminary data.</text>
</comment>
<proteinExistence type="predicted"/>
<evidence type="ECO:0000313" key="3">
    <source>
        <dbReference type="Proteomes" id="UP000590740"/>
    </source>
</evidence>
<keyword evidence="3" id="KW-1185">Reference proteome</keyword>
<keyword evidence="1" id="KW-1133">Transmembrane helix</keyword>
<sequence length="72" mass="7520">MQILSVLIGLVCAVLLVPGLIPLFGWLQWAVLAGCVLGIIFGSFCQRKIGLTINITVALVAALRLFLGGGVV</sequence>
<evidence type="ECO:0000313" key="2">
    <source>
        <dbReference type="EMBL" id="MBB5032781.1"/>
    </source>
</evidence>
<name>A0A7W8DKE6_9BACT</name>
<dbReference type="RefSeq" id="WP_184339692.1">
    <property type="nucleotide sequence ID" value="NZ_JACHIG010000004.1"/>
</dbReference>
<protein>
    <submittedName>
        <fullName evidence="2">Peptidoglycan biosynthesis protein MviN/MurJ (Putative lipid II flippase)</fullName>
    </submittedName>
</protein>
<evidence type="ECO:0000256" key="1">
    <source>
        <dbReference type="SAM" id="Phobius"/>
    </source>
</evidence>
<accession>A0A7W8DKE6</accession>
<dbReference type="EMBL" id="JACHIG010000004">
    <property type="protein sequence ID" value="MBB5032781.1"/>
    <property type="molecule type" value="Genomic_DNA"/>
</dbReference>
<dbReference type="Proteomes" id="UP000590740">
    <property type="component" value="Unassembled WGS sequence"/>
</dbReference>
<dbReference type="AlphaFoldDB" id="A0A7W8DKE6"/>
<feature type="transmembrane region" description="Helical" evidence="1">
    <location>
        <begin position="51"/>
        <end position="71"/>
    </location>
</feature>
<keyword evidence="1" id="KW-0472">Membrane</keyword>
<keyword evidence="1" id="KW-0812">Transmembrane</keyword>
<gene>
    <name evidence="2" type="ORF">HNQ65_002363</name>
</gene>
<reference evidence="2 3" key="1">
    <citation type="submission" date="2020-08" db="EMBL/GenBank/DDBJ databases">
        <title>Genomic Encyclopedia of Type Strains, Phase IV (KMG-IV): sequencing the most valuable type-strain genomes for metagenomic binning, comparative biology and taxonomic classification.</title>
        <authorList>
            <person name="Goeker M."/>
        </authorList>
    </citation>
    <scope>NUCLEOTIDE SEQUENCE [LARGE SCALE GENOMIC DNA]</scope>
    <source>
        <strain evidence="2 3">DSM 12252</strain>
    </source>
</reference>
<organism evidence="2 3">
    <name type="scientific">Prosthecobacter vanneervenii</name>
    <dbReference type="NCBI Taxonomy" id="48466"/>
    <lineage>
        <taxon>Bacteria</taxon>
        <taxon>Pseudomonadati</taxon>
        <taxon>Verrucomicrobiota</taxon>
        <taxon>Verrucomicrobiia</taxon>
        <taxon>Verrucomicrobiales</taxon>
        <taxon>Verrucomicrobiaceae</taxon>
        <taxon>Prosthecobacter</taxon>
    </lineage>
</organism>